<protein>
    <submittedName>
        <fullName evidence="8">ABC transporter permease</fullName>
    </submittedName>
</protein>
<keyword evidence="5 6" id="KW-0472">Membrane</keyword>
<evidence type="ECO:0000256" key="3">
    <source>
        <dbReference type="ARBA" id="ARBA00022692"/>
    </source>
</evidence>
<evidence type="ECO:0000256" key="5">
    <source>
        <dbReference type="ARBA" id="ARBA00023136"/>
    </source>
</evidence>
<organism evidence="8 9">
    <name type="scientific">Enterococcus termitis</name>
    <dbReference type="NCBI Taxonomy" id="332950"/>
    <lineage>
        <taxon>Bacteria</taxon>
        <taxon>Bacillati</taxon>
        <taxon>Bacillota</taxon>
        <taxon>Bacilli</taxon>
        <taxon>Lactobacillales</taxon>
        <taxon>Enterococcaceae</taxon>
        <taxon>Enterococcus</taxon>
    </lineage>
</organism>
<comment type="caution">
    <text evidence="8">The sequence shown here is derived from an EMBL/GenBank/DDBJ whole genome shotgun (WGS) entry which is preliminary data.</text>
</comment>
<dbReference type="RefSeq" id="WP_069663526.1">
    <property type="nucleotide sequence ID" value="NZ_JBHUJJ010000001.1"/>
</dbReference>
<keyword evidence="2" id="KW-1003">Cell membrane</keyword>
<feature type="transmembrane region" description="Helical" evidence="6">
    <location>
        <begin position="20"/>
        <end position="40"/>
    </location>
</feature>
<dbReference type="GO" id="GO:0005886">
    <property type="term" value="C:plasma membrane"/>
    <property type="evidence" value="ECO:0007669"/>
    <property type="project" value="UniProtKB-SubCell"/>
</dbReference>
<feature type="transmembrane region" description="Helical" evidence="6">
    <location>
        <begin position="676"/>
        <end position="697"/>
    </location>
</feature>
<evidence type="ECO:0000256" key="2">
    <source>
        <dbReference type="ARBA" id="ARBA00022475"/>
    </source>
</evidence>
<feature type="transmembrane region" description="Helical" evidence="6">
    <location>
        <begin position="351"/>
        <end position="371"/>
    </location>
</feature>
<dbReference type="AlphaFoldDB" id="A0A1E5GQS5"/>
<dbReference type="PANTHER" id="PTHR30287:SF1">
    <property type="entry name" value="INNER MEMBRANE PROTEIN"/>
    <property type="match status" value="1"/>
</dbReference>
<dbReference type="PANTHER" id="PTHR30287">
    <property type="entry name" value="MEMBRANE COMPONENT OF PREDICTED ABC SUPERFAMILY METABOLITE UPTAKE TRANSPORTER"/>
    <property type="match status" value="1"/>
</dbReference>
<keyword evidence="4 6" id="KW-1133">Transmembrane helix</keyword>
<comment type="subcellular location">
    <subcellularLocation>
        <location evidence="1">Cell membrane</location>
        <topology evidence="1">Multi-pass membrane protein</topology>
    </subcellularLocation>
</comment>
<evidence type="ECO:0000313" key="9">
    <source>
        <dbReference type="Proteomes" id="UP000095094"/>
    </source>
</evidence>
<feature type="transmembrane region" description="Helical" evidence="6">
    <location>
        <begin position="619"/>
        <end position="645"/>
    </location>
</feature>
<evidence type="ECO:0000313" key="8">
    <source>
        <dbReference type="EMBL" id="OEG14590.1"/>
    </source>
</evidence>
<dbReference type="InterPro" id="IPR038766">
    <property type="entry name" value="Membrane_comp_ABC_pdt"/>
</dbReference>
<name>A0A1E5GQS5_9ENTE</name>
<gene>
    <name evidence="8" type="ORF">BCR25_19225</name>
</gene>
<evidence type="ECO:0000256" key="1">
    <source>
        <dbReference type="ARBA" id="ARBA00004651"/>
    </source>
</evidence>
<sequence>MTFLNLKLRRDIFKNWTQFFSVFLMSFLSVLVFVGLQGAWGGLEKSLDTFTKGANLADSWVYSTGFTKEDTEKIRAVSGVKKVVEKTRIQVTDERDDEQEKYLSLDTYSKANLSTPFVTEGKALPSDDDEGVWINKEYASENDIAVGDIIELTFRKQKSSLEVKGLIQSPERIYYTGTQEFIAPNYSNYGYGVITTKALQEKFHYKELPNVVEMTSADNDLRKDVEDVLGKRFIAYYNQETLNEVANALDRVGQIRNLSYMFSFLFILLAILAMYTTIRRLIESQTKEIAVLKALGFSNKSIGFHYASFGLLIGGGGALLGALVSPLLSWFVLSTQKDMFSIPEWTISYNYTSLVVGLLVISTCVLSAFLASREARLGLPVLFLRGGGTKKIHAIMLEKFPLLWERFSFENRWALRDGSINKVRMLMGIIGVAGGMMLLTAGFGMPESINHLVDKAYNEDFTYDRRLDATNFEALKKEVDGQSVQLLPARFTPDDGYNRLLIIIDEGSFVNMKTQDGKEVSEDGIYLTNGFADKANLKIGDDIRVRPSLDDKAYEFEIKGIIISETNQGAYVMQSTWENAGGVFSPHTLLVGADQTVENSATVDSVIKIADQKDNAYEFVASLTSIFMMIIAFAILLVIVVLYNLGTLNFVERTRDYATLRVLGFHKKELKKITMIENLLTTTVGWLLGIPLGLWFLDQYVKTFSTIHLEYTSYISIPNLFLASLVVWLCSLTTTFFIGRRIQKLDMVESLKSVD</sequence>
<evidence type="ECO:0000256" key="6">
    <source>
        <dbReference type="SAM" id="Phobius"/>
    </source>
</evidence>
<dbReference type="InterPro" id="IPR003838">
    <property type="entry name" value="ABC3_permease_C"/>
</dbReference>
<dbReference type="OrthoDB" id="5137249at2"/>
<keyword evidence="3 6" id="KW-0812">Transmembrane</keyword>
<evidence type="ECO:0000259" key="7">
    <source>
        <dbReference type="Pfam" id="PF02687"/>
    </source>
</evidence>
<proteinExistence type="predicted"/>
<dbReference type="Pfam" id="PF02687">
    <property type="entry name" value="FtsX"/>
    <property type="match status" value="2"/>
</dbReference>
<feature type="transmembrane region" description="Helical" evidence="6">
    <location>
        <begin position="258"/>
        <end position="278"/>
    </location>
</feature>
<feature type="transmembrane region" description="Helical" evidence="6">
    <location>
        <begin position="717"/>
        <end position="738"/>
    </location>
</feature>
<feature type="domain" description="ABC3 transporter permease C-terminal" evidence="7">
    <location>
        <begin position="628"/>
        <end position="745"/>
    </location>
</feature>
<feature type="transmembrane region" description="Helical" evidence="6">
    <location>
        <begin position="425"/>
        <end position="445"/>
    </location>
</feature>
<feature type="domain" description="ABC3 transporter permease C-terminal" evidence="7">
    <location>
        <begin position="261"/>
        <end position="375"/>
    </location>
</feature>
<dbReference type="Proteomes" id="UP000095094">
    <property type="component" value="Unassembled WGS sequence"/>
</dbReference>
<accession>A0A1E5GQS5</accession>
<keyword evidence="9" id="KW-1185">Reference proteome</keyword>
<feature type="transmembrane region" description="Helical" evidence="6">
    <location>
        <begin position="309"/>
        <end position="331"/>
    </location>
</feature>
<dbReference type="EMBL" id="MIJY01000020">
    <property type="protein sequence ID" value="OEG14590.1"/>
    <property type="molecule type" value="Genomic_DNA"/>
</dbReference>
<reference evidence="9" key="1">
    <citation type="submission" date="2016-09" db="EMBL/GenBank/DDBJ databases">
        <authorList>
            <person name="Gulvik C.A."/>
        </authorList>
    </citation>
    <scope>NUCLEOTIDE SEQUENCE [LARGE SCALE GENOMIC DNA]</scope>
    <source>
        <strain evidence="9">LMG 8895</strain>
    </source>
</reference>
<evidence type="ECO:0000256" key="4">
    <source>
        <dbReference type="ARBA" id="ARBA00022989"/>
    </source>
</evidence>